<dbReference type="GO" id="GO:0004527">
    <property type="term" value="F:exonuclease activity"/>
    <property type="evidence" value="ECO:0007669"/>
    <property type="project" value="UniProtKB-KW"/>
</dbReference>
<sequence length="357" mass="39623">MAKPYVFAGYGNYKLALAAAYAHFDKDEQAYAGGEDFSSVTVDDVLANERLLTFFKTRYFDKQGKGVPSPSLFRALADRNRAMVEWLPAPVRLGLPDGQRGGLAVESQFPAVAVLQDRPLDEIEHQFAEALARPDMNKTKAFGEVLRSCPVRGIVTGVDLETTWGGPARGYIINAGWEQMEMAYGASAQIAHSWYAGLPQWYAITGIPFAQVHHIDWSDLEGQPPFRENKQVQEELLTALTAHPYMAHNAAFEDSWLTLHLDGYAEAKVAGKIKIIDSMYIASALYATSEVEETKESQGGDPSKKVRKPRVSHSLDAWAHRLGVLTDDESEKHLGLDDTDLMLRCAFAEFARNNLLK</sequence>
<comment type="caution">
    <text evidence="1">The sequence shown here is derived from an EMBL/GenBank/DDBJ whole genome shotgun (WGS) entry which is preliminary data.</text>
</comment>
<dbReference type="InterPro" id="IPR036397">
    <property type="entry name" value="RNaseH_sf"/>
</dbReference>
<accession>A0A848D1M7</accession>
<protein>
    <submittedName>
        <fullName evidence="1">3'-5' exonuclease</fullName>
    </submittedName>
</protein>
<dbReference type="RefSeq" id="WP_168973159.1">
    <property type="nucleotide sequence ID" value="NZ_JABAGJ010000002.1"/>
</dbReference>
<dbReference type="AlphaFoldDB" id="A0A848D1M7"/>
<dbReference type="Gene3D" id="3.30.420.10">
    <property type="entry name" value="Ribonuclease H-like superfamily/Ribonuclease H"/>
    <property type="match status" value="1"/>
</dbReference>
<reference evidence="1 2" key="1">
    <citation type="submission" date="2020-04" db="EMBL/GenBank/DDBJ databases">
        <authorList>
            <person name="Hitch T.C.A."/>
            <person name="Wylensek D."/>
            <person name="Clavel T."/>
        </authorList>
    </citation>
    <scope>NUCLEOTIDE SEQUENCE [LARGE SCALE GENOMIC DNA]</scope>
    <source>
        <strain evidence="1 2">WCA-130-P53-4B</strain>
    </source>
</reference>
<keyword evidence="1" id="KW-0540">Nuclease</keyword>
<dbReference type="GO" id="GO:0003676">
    <property type="term" value="F:nucleic acid binding"/>
    <property type="evidence" value="ECO:0007669"/>
    <property type="project" value="InterPro"/>
</dbReference>
<dbReference type="EMBL" id="JABAGJ010000002">
    <property type="protein sequence ID" value="NMF01914.1"/>
    <property type="molecule type" value="Genomic_DNA"/>
</dbReference>
<keyword evidence="1" id="KW-0269">Exonuclease</keyword>
<dbReference type="InterPro" id="IPR012337">
    <property type="entry name" value="RNaseH-like_sf"/>
</dbReference>
<evidence type="ECO:0000313" key="1">
    <source>
        <dbReference type="EMBL" id="NMF01914.1"/>
    </source>
</evidence>
<gene>
    <name evidence="1" type="ORF">HF843_01720</name>
</gene>
<proteinExistence type="predicted"/>
<name>A0A848D1M7_9BIFI</name>
<dbReference type="SUPFAM" id="SSF53098">
    <property type="entry name" value="Ribonuclease H-like"/>
    <property type="match status" value="1"/>
</dbReference>
<dbReference type="Proteomes" id="UP000583419">
    <property type="component" value="Unassembled WGS sequence"/>
</dbReference>
<evidence type="ECO:0000313" key="2">
    <source>
        <dbReference type="Proteomes" id="UP000583419"/>
    </source>
</evidence>
<organism evidence="1 2">
    <name type="scientific">Bifidobacterium boum</name>
    <dbReference type="NCBI Taxonomy" id="78343"/>
    <lineage>
        <taxon>Bacteria</taxon>
        <taxon>Bacillati</taxon>
        <taxon>Actinomycetota</taxon>
        <taxon>Actinomycetes</taxon>
        <taxon>Bifidobacteriales</taxon>
        <taxon>Bifidobacteriaceae</taxon>
        <taxon>Bifidobacterium</taxon>
    </lineage>
</organism>
<keyword evidence="1" id="KW-0378">Hydrolase</keyword>